<dbReference type="PANTHER" id="PTHR20883:SF48">
    <property type="entry name" value="ECTOINE DIOXYGENASE"/>
    <property type="match status" value="1"/>
</dbReference>
<gene>
    <name evidence="2" type="ORF">F4Y60_11010</name>
</gene>
<dbReference type="AlphaFoldDB" id="A0A6B0Y3F4"/>
<comment type="caution">
    <text evidence="2">The sequence shown here is derived from an EMBL/GenBank/DDBJ whole genome shotgun (WGS) entry which is preliminary data.</text>
</comment>
<sequence>MDQTLSNDTGRRAREAERYWRDVFLSPVRIIGQGEAGDHRRRLERAEAAVGNLHYQAKVHTILRSPLELATHPCALDVVEALLGPNILVWNVTYIIKEPRTPAHVSWHQDLTYWGLDGEDQVSMWLALSPANETSGCMRLVPGSHREGRRGHRATTDDANVLFQGQTVDDVDESAAALCPLRPGEASFHHGWTLHASLPNRGDDRRIGLNVQYLATRMRQVKHSRDTALLARGVDEFGHFGRDIPAAEDLNPAALARHRELNRLYQETVGRGA</sequence>
<proteinExistence type="predicted"/>
<dbReference type="Gene3D" id="2.60.120.620">
    <property type="entry name" value="q2cbj1_9rhob like domain"/>
    <property type="match status" value="1"/>
</dbReference>
<comment type="cofactor">
    <cofactor evidence="1">
        <name>Fe(2+)</name>
        <dbReference type="ChEBI" id="CHEBI:29033"/>
    </cofactor>
</comment>
<dbReference type="InterPro" id="IPR008775">
    <property type="entry name" value="Phytyl_CoA_dOase-like"/>
</dbReference>
<evidence type="ECO:0000313" key="2">
    <source>
        <dbReference type="EMBL" id="MXY34593.1"/>
    </source>
</evidence>
<dbReference type="Pfam" id="PF05721">
    <property type="entry name" value="PhyH"/>
    <property type="match status" value="1"/>
</dbReference>
<dbReference type="GO" id="GO:0016706">
    <property type="term" value="F:2-oxoglutarate-dependent dioxygenase activity"/>
    <property type="evidence" value="ECO:0007669"/>
    <property type="project" value="UniProtKB-ARBA"/>
</dbReference>
<keyword evidence="2" id="KW-0560">Oxidoreductase</keyword>
<accession>A0A6B0Y3F4</accession>
<evidence type="ECO:0000256" key="1">
    <source>
        <dbReference type="ARBA" id="ARBA00001954"/>
    </source>
</evidence>
<dbReference type="SUPFAM" id="SSF51197">
    <property type="entry name" value="Clavaminate synthase-like"/>
    <property type="match status" value="1"/>
</dbReference>
<name>A0A6B0Y3F4_9RHOB</name>
<organism evidence="2">
    <name type="scientific">Boseongicola sp. SB0664_bin_43</name>
    <dbReference type="NCBI Taxonomy" id="2604844"/>
    <lineage>
        <taxon>Bacteria</taxon>
        <taxon>Pseudomonadati</taxon>
        <taxon>Pseudomonadota</taxon>
        <taxon>Alphaproteobacteria</taxon>
        <taxon>Rhodobacterales</taxon>
        <taxon>Paracoccaceae</taxon>
        <taxon>Boseongicola</taxon>
    </lineage>
</organism>
<dbReference type="PANTHER" id="PTHR20883">
    <property type="entry name" value="PHYTANOYL-COA DIOXYGENASE DOMAIN CONTAINING 1"/>
    <property type="match status" value="1"/>
</dbReference>
<keyword evidence="2" id="KW-0223">Dioxygenase</keyword>
<reference evidence="2" key="1">
    <citation type="submission" date="2019-09" db="EMBL/GenBank/DDBJ databases">
        <title>Characterisation of the sponge microbiome using genome-centric metagenomics.</title>
        <authorList>
            <person name="Engelberts J.P."/>
            <person name="Robbins S.J."/>
            <person name="De Goeij J.M."/>
            <person name="Aranda M."/>
            <person name="Bell S.C."/>
            <person name="Webster N.S."/>
        </authorList>
    </citation>
    <scope>NUCLEOTIDE SEQUENCE</scope>
    <source>
        <strain evidence="2">SB0664_bin_43</strain>
    </source>
</reference>
<dbReference type="EMBL" id="VXRY01000445">
    <property type="protein sequence ID" value="MXY34593.1"/>
    <property type="molecule type" value="Genomic_DNA"/>
</dbReference>
<dbReference type="GO" id="GO:0005506">
    <property type="term" value="F:iron ion binding"/>
    <property type="evidence" value="ECO:0007669"/>
    <property type="project" value="UniProtKB-ARBA"/>
</dbReference>
<protein>
    <submittedName>
        <fullName evidence="2">Phytanoyl-CoA dioxygenase family protein</fullName>
    </submittedName>
</protein>